<dbReference type="GeneID" id="18912662"/>
<dbReference type="InterPro" id="IPR012337">
    <property type="entry name" value="RNaseH-like_sf"/>
</dbReference>
<feature type="region of interest" description="Disordered" evidence="1">
    <location>
        <begin position="182"/>
        <end position="202"/>
    </location>
</feature>
<dbReference type="GO" id="GO:0046983">
    <property type="term" value="F:protein dimerization activity"/>
    <property type="evidence" value="ECO:0007669"/>
    <property type="project" value="InterPro"/>
</dbReference>
<dbReference type="KEGG" id="pco:PHACADRAFT_207792"/>
<evidence type="ECO:0000313" key="4">
    <source>
        <dbReference type="Proteomes" id="UP000008370"/>
    </source>
</evidence>
<accession>K5V233</accession>
<dbReference type="InterPro" id="IPR052717">
    <property type="entry name" value="Vacuolar_transposase_reg"/>
</dbReference>
<dbReference type="Pfam" id="PF05699">
    <property type="entry name" value="Dimer_Tnp_hAT"/>
    <property type="match status" value="1"/>
</dbReference>
<dbReference type="GO" id="GO:0006357">
    <property type="term" value="P:regulation of transcription by RNA polymerase II"/>
    <property type="evidence" value="ECO:0007669"/>
    <property type="project" value="TreeGrafter"/>
</dbReference>
<sequence>MPPGKPKDWVWDEYIVHPDYKTSKPPPEHSVQAGHAKVFCQACLRECTRIHKKADDQLIEVGSIQQGRSDAVIQNLLWNAEYQSSDCAWIQGCTDTMRNHLAHCQHQTDPVKQRAAAAKAALLRKRKHEPELYDNYSTGDPYYPDANTSRSSSHLQVYVVGPSGPAGQAYFVPPPDSALFATAGSPSGLPGPSRLLDTTSPLYPDYTSQPSPFFGPSCSASPPTASFFASGASLPPSRSASPFPPAKHLRATDIPPLLSRSSSLPSRPPRSRSASAAAAGSPFVERPWTGAQQSLFERCLIRMTASCGWALTWVHNPEVLVFMEELVHLGAIMPSRDTMTRRILPETLQVMRAGNLERIREEKDPLATIQFDGWTALNHHHYDAFMANISKLIYSVKVYDVSAHCKSGERLFGLLKEVAGIVENQWKVEIVATCSDAGPDASKARKLFLNFRKDVISIDCYAHQINLLVGTYFKISSTWYHKYSKLADEIITWIRSKTIMHYALKVKHGAMTGTAGLSVVHAVITRWTAHYLAYRRLLELHFALQALIKTDRSLPENQHCVIFGEASAKRKALSMIVVIEDPDFWKVIRRITSHLRPLAIAVNIAQASHICLDQILLIFALLWLRYNELLSQDDASVHLEMTKAIEARWSKADQDVFITALILNLFYKTRPFKALNCLTPGGIYALLCRLWRRFFLNNSGSTDSQPPRSLLQEVQQYLEGSGDFACLREVVANQWSTALKMGTSPDPLSAWKSCQHPHLPMRPLYRLARRILSVCANSASCERLFSTLGNILTKLRNCMGNMMLLSLAEMKLLIRDEHLRDGKLKERLKHHIDTDRRLAQKAVSMPLSAPSLLPIAPSPLSQAPLSHQVSLEPAMLPTTPVPCSVAVTSAAPTTAVSRALPGAAPTKMVAEAADVSGEDMPLTVHESTDELIHLAADMASEAAENELAAEYSRLFPTAYKIKLEDLIDFQVSFWSEACERVGDRGLNDEMELCELLESVNPVPSTAAGAGPHGQGADLSSQPELDGGAESILVS</sequence>
<evidence type="ECO:0000313" key="3">
    <source>
        <dbReference type="EMBL" id="EKM56581.1"/>
    </source>
</evidence>
<dbReference type="InParanoid" id="K5V233"/>
<evidence type="ECO:0000256" key="1">
    <source>
        <dbReference type="SAM" id="MobiDB-lite"/>
    </source>
</evidence>
<organism evidence="3 4">
    <name type="scientific">Phanerochaete carnosa (strain HHB-10118-sp)</name>
    <name type="common">White-rot fungus</name>
    <name type="synonym">Peniophora carnosa</name>
    <dbReference type="NCBI Taxonomy" id="650164"/>
    <lineage>
        <taxon>Eukaryota</taxon>
        <taxon>Fungi</taxon>
        <taxon>Dikarya</taxon>
        <taxon>Basidiomycota</taxon>
        <taxon>Agaricomycotina</taxon>
        <taxon>Agaricomycetes</taxon>
        <taxon>Polyporales</taxon>
        <taxon>Phanerochaetaceae</taxon>
        <taxon>Phanerochaete</taxon>
    </lineage>
</organism>
<feature type="compositionally biased region" description="Low complexity" evidence="1">
    <location>
        <begin position="255"/>
        <end position="279"/>
    </location>
</feature>
<dbReference type="EMBL" id="JH930471">
    <property type="protein sequence ID" value="EKM56581.1"/>
    <property type="molecule type" value="Genomic_DNA"/>
</dbReference>
<gene>
    <name evidence="3" type="ORF">PHACADRAFT_207792</name>
</gene>
<name>K5V233_PHACS</name>
<keyword evidence="4" id="KW-1185">Reference proteome</keyword>
<feature type="domain" description="HAT C-terminal dimerisation" evidence="2">
    <location>
        <begin position="746"/>
        <end position="807"/>
    </location>
</feature>
<dbReference type="PANTHER" id="PTHR46169">
    <property type="entry name" value="DNA REPLICATION-RELATED ELEMENT FACTOR, ISOFORM A"/>
    <property type="match status" value="1"/>
</dbReference>
<dbReference type="AlphaFoldDB" id="K5V233"/>
<dbReference type="OrthoDB" id="2423954at2759"/>
<dbReference type="InterPro" id="IPR008906">
    <property type="entry name" value="HATC_C_dom"/>
</dbReference>
<dbReference type="HOGENOM" id="CLU_007316_1_0_1"/>
<dbReference type="Proteomes" id="UP000008370">
    <property type="component" value="Unassembled WGS sequence"/>
</dbReference>
<dbReference type="GO" id="GO:0005634">
    <property type="term" value="C:nucleus"/>
    <property type="evidence" value="ECO:0007669"/>
    <property type="project" value="TreeGrafter"/>
</dbReference>
<reference evidence="3 4" key="1">
    <citation type="journal article" date="2012" name="BMC Genomics">
        <title>Comparative genomics of the white-rot fungi, Phanerochaete carnosa and P. chrysosporium, to elucidate the genetic basis of the distinct wood types they colonize.</title>
        <authorList>
            <person name="Suzuki H."/>
            <person name="MacDonald J."/>
            <person name="Syed K."/>
            <person name="Salamov A."/>
            <person name="Hori C."/>
            <person name="Aerts A."/>
            <person name="Henrissat B."/>
            <person name="Wiebenga A."/>
            <person name="vanKuyk P.A."/>
            <person name="Barry K."/>
            <person name="Lindquist E."/>
            <person name="LaButti K."/>
            <person name="Lapidus A."/>
            <person name="Lucas S."/>
            <person name="Coutinho P."/>
            <person name="Gong Y."/>
            <person name="Samejima M."/>
            <person name="Mahadevan R."/>
            <person name="Abou-Zaid M."/>
            <person name="de Vries R.P."/>
            <person name="Igarashi K."/>
            <person name="Yadav J.S."/>
            <person name="Grigoriev I.V."/>
            <person name="Master E.R."/>
        </authorList>
    </citation>
    <scope>NUCLEOTIDE SEQUENCE [LARGE SCALE GENOMIC DNA]</scope>
    <source>
        <strain evidence="3 4">HHB-10118-sp</strain>
    </source>
</reference>
<feature type="region of interest" description="Disordered" evidence="1">
    <location>
        <begin position="1003"/>
        <end position="1034"/>
    </location>
</feature>
<dbReference type="SUPFAM" id="SSF53098">
    <property type="entry name" value="Ribonuclease H-like"/>
    <property type="match status" value="1"/>
</dbReference>
<dbReference type="RefSeq" id="XP_007394426.1">
    <property type="nucleotide sequence ID" value="XM_007394364.1"/>
</dbReference>
<dbReference type="STRING" id="650164.K5V233"/>
<proteinExistence type="predicted"/>
<dbReference type="PANTHER" id="PTHR46169:SF29">
    <property type="entry name" value="DNA REPLICATION-RELATED ELEMENT FACTOR, ISOFORM A"/>
    <property type="match status" value="1"/>
</dbReference>
<evidence type="ECO:0000259" key="2">
    <source>
        <dbReference type="Pfam" id="PF05699"/>
    </source>
</evidence>
<protein>
    <recommendedName>
        <fullName evidence="2">HAT C-terminal dimerisation domain-containing protein</fullName>
    </recommendedName>
</protein>
<feature type="region of interest" description="Disordered" evidence="1">
    <location>
        <begin position="252"/>
        <end position="279"/>
    </location>
</feature>